<evidence type="ECO:0000313" key="8">
    <source>
        <dbReference type="EMBL" id="OTP77954.1"/>
    </source>
</evidence>
<comment type="subcellular location">
    <subcellularLocation>
        <location evidence="1">Membrane</location>
        <topology evidence="1">Multi-pass membrane protein</topology>
    </subcellularLocation>
</comment>
<dbReference type="RefSeq" id="WP_086380969.1">
    <property type="nucleotide sequence ID" value="NZ_NBTY01000049.1"/>
</dbReference>
<feature type="transmembrane region" description="Helical" evidence="6">
    <location>
        <begin position="388"/>
        <end position="410"/>
    </location>
</feature>
<evidence type="ECO:0000313" key="9">
    <source>
        <dbReference type="Proteomes" id="UP000194546"/>
    </source>
</evidence>
<feature type="transmembrane region" description="Helical" evidence="6">
    <location>
        <begin position="100"/>
        <end position="119"/>
    </location>
</feature>
<dbReference type="GO" id="GO:0016020">
    <property type="term" value="C:membrane"/>
    <property type="evidence" value="ECO:0007669"/>
    <property type="project" value="UniProtKB-SubCell"/>
</dbReference>
<evidence type="ECO:0000259" key="7">
    <source>
        <dbReference type="PROSITE" id="PS50850"/>
    </source>
</evidence>
<dbReference type="PANTHER" id="PTHR11662">
    <property type="entry name" value="SOLUTE CARRIER FAMILY 17"/>
    <property type="match status" value="1"/>
</dbReference>
<feature type="transmembrane region" description="Helical" evidence="6">
    <location>
        <begin position="188"/>
        <end position="208"/>
    </location>
</feature>
<dbReference type="Gene3D" id="1.20.1250.20">
    <property type="entry name" value="MFS general substrate transporter like domains"/>
    <property type="match status" value="2"/>
</dbReference>
<dbReference type="InterPro" id="IPR020846">
    <property type="entry name" value="MFS_dom"/>
</dbReference>
<keyword evidence="2 6" id="KW-0812">Transmembrane</keyword>
<gene>
    <name evidence="8" type="ORF">PAMC26510_07545</name>
</gene>
<dbReference type="EMBL" id="NBTY01000049">
    <property type="protein sequence ID" value="OTP77954.1"/>
    <property type="molecule type" value="Genomic_DNA"/>
</dbReference>
<feature type="transmembrane region" description="Helical" evidence="6">
    <location>
        <begin position="265"/>
        <end position="288"/>
    </location>
</feature>
<organism evidence="8 9">
    <name type="scientific">Caballeronia sordidicola</name>
    <name type="common">Burkholderia sordidicola</name>
    <dbReference type="NCBI Taxonomy" id="196367"/>
    <lineage>
        <taxon>Bacteria</taxon>
        <taxon>Pseudomonadati</taxon>
        <taxon>Pseudomonadota</taxon>
        <taxon>Betaproteobacteria</taxon>
        <taxon>Burkholderiales</taxon>
        <taxon>Burkholderiaceae</taxon>
        <taxon>Caballeronia</taxon>
    </lineage>
</organism>
<feature type="transmembrane region" description="Helical" evidence="6">
    <location>
        <begin position="32"/>
        <end position="57"/>
    </location>
</feature>
<feature type="region of interest" description="Disordered" evidence="5">
    <location>
        <begin position="1"/>
        <end position="21"/>
    </location>
</feature>
<feature type="compositionally biased region" description="Polar residues" evidence="5">
    <location>
        <begin position="9"/>
        <end position="21"/>
    </location>
</feature>
<feature type="transmembrane region" description="Helical" evidence="6">
    <location>
        <begin position="125"/>
        <end position="149"/>
    </location>
</feature>
<evidence type="ECO:0000256" key="6">
    <source>
        <dbReference type="SAM" id="Phobius"/>
    </source>
</evidence>
<feature type="transmembrane region" description="Helical" evidence="6">
    <location>
        <begin position="161"/>
        <end position="182"/>
    </location>
</feature>
<feature type="transmembrane region" description="Helical" evidence="6">
    <location>
        <begin position="69"/>
        <end position="88"/>
    </location>
</feature>
<evidence type="ECO:0000256" key="2">
    <source>
        <dbReference type="ARBA" id="ARBA00022692"/>
    </source>
</evidence>
<evidence type="ECO:0000256" key="1">
    <source>
        <dbReference type="ARBA" id="ARBA00004141"/>
    </source>
</evidence>
<reference evidence="8 9" key="1">
    <citation type="submission" date="2017-03" db="EMBL/GenBank/DDBJ databases">
        <title>Genome analysis of strain PAMC 26510.</title>
        <authorList>
            <person name="Oh H.-M."/>
            <person name="Yang J.-A."/>
        </authorList>
    </citation>
    <scope>NUCLEOTIDE SEQUENCE [LARGE SCALE GENOMIC DNA]</scope>
    <source>
        <strain evidence="8 9">PAMC 26510</strain>
    </source>
</reference>
<proteinExistence type="predicted"/>
<dbReference type="InterPro" id="IPR050382">
    <property type="entry name" value="MFS_Na/Anion_cotransporter"/>
</dbReference>
<evidence type="ECO:0000256" key="5">
    <source>
        <dbReference type="SAM" id="MobiDB-lite"/>
    </source>
</evidence>
<dbReference type="InterPro" id="IPR036259">
    <property type="entry name" value="MFS_trans_sf"/>
</dbReference>
<accession>A0A242N3J0</accession>
<keyword evidence="4 6" id="KW-0472">Membrane</keyword>
<dbReference type="Pfam" id="PF07690">
    <property type="entry name" value="MFS_1"/>
    <property type="match status" value="1"/>
</dbReference>
<dbReference type="AlphaFoldDB" id="A0A242N3J0"/>
<feature type="transmembrane region" description="Helical" evidence="6">
    <location>
        <begin position="236"/>
        <end position="253"/>
    </location>
</feature>
<name>A0A242N3J0_CABSO</name>
<dbReference type="GO" id="GO:0022857">
    <property type="term" value="F:transmembrane transporter activity"/>
    <property type="evidence" value="ECO:0007669"/>
    <property type="project" value="InterPro"/>
</dbReference>
<evidence type="ECO:0000256" key="3">
    <source>
        <dbReference type="ARBA" id="ARBA00022989"/>
    </source>
</evidence>
<comment type="caution">
    <text evidence="8">The sequence shown here is derived from an EMBL/GenBank/DDBJ whole genome shotgun (WGS) entry which is preliminary data.</text>
</comment>
<feature type="transmembrane region" description="Helical" evidence="6">
    <location>
        <begin position="360"/>
        <end position="382"/>
    </location>
</feature>
<dbReference type="CDD" id="cd17319">
    <property type="entry name" value="MFS_ExuT_GudP_like"/>
    <property type="match status" value="1"/>
</dbReference>
<sequence length="417" mass="44808">MNHPIEQNAMPSSSATDSDSTKITNYPGKRKAFVLVMLLISWILANADRMAMSISIVPISKDFNLDAQSAGLLLSAFYVSYSLMQLIAGQLSDRFGSRTVLVFSVACWSVFTGLTGFAATFASLIVIRVLFGIGEGGFVPASTVTVAEAFPRGERARAKSLVIGASFLGSAVGSSAIAALVHIHGWRYAYHVFGLVGIVVAVVLWLAIKRAPPRQKIAGKLAFRTVFRSPMLRKTMLIFFFSNVVYVALISWMPSFLVKTRHIDILHAGLASAGPYVVAFVCLNIVGWMLDKVGQGRERLFMMCGACAVVVFFALMAFADSLPSLLVLWTLCLVGYTVIYGTVFAIPLKHMPDESVGSAAGLINFGGQVAAAVAPALVGMLVDLRPGSYVWAYSALLFSGLAAFLVSLTWRAKPTAH</sequence>
<dbReference type="Proteomes" id="UP000194546">
    <property type="component" value="Unassembled WGS sequence"/>
</dbReference>
<feature type="transmembrane region" description="Helical" evidence="6">
    <location>
        <begin position="300"/>
        <end position="319"/>
    </location>
</feature>
<keyword evidence="3 6" id="KW-1133">Transmembrane helix</keyword>
<feature type="domain" description="Major facilitator superfamily (MFS) profile" evidence="7">
    <location>
        <begin position="34"/>
        <end position="417"/>
    </location>
</feature>
<dbReference type="InterPro" id="IPR011701">
    <property type="entry name" value="MFS"/>
</dbReference>
<evidence type="ECO:0000256" key="4">
    <source>
        <dbReference type="ARBA" id="ARBA00023136"/>
    </source>
</evidence>
<dbReference type="PANTHER" id="PTHR11662:SF399">
    <property type="entry name" value="FI19708P1-RELATED"/>
    <property type="match status" value="1"/>
</dbReference>
<protein>
    <submittedName>
        <fullName evidence="8">Putative glucarate transporter</fullName>
    </submittedName>
</protein>
<dbReference type="SUPFAM" id="SSF103473">
    <property type="entry name" value="MFS general substrate transporter"/>
    <property type="match status" value="1"/>
</dbReference>
<dbReference type="PROSITE" id="PS50850">
    <property type="entry name" value="MFS"/>
    <property type="match status" value="1"/>
</dbReference>
<feature type="transmembrane region" description="Helical" evidence="6">
    <location>
        <begin position="325"/>
        <end position="348"/>
    </location>
</feature>